<feature type="compositionally biased region" description="Low complexity" evidence="1">
    <location>
        <begin position="1"/>
        <end position="24"/>
    </location>
</feature>
<feature type="compositionally biased region" description="Polar residues" evidence="1">
    <location>
        <begin position="644"/>
        <end position="659"/>
    </location>
</feature>
<keyword evidence="3" id="KW-1185">Reference proteome</keyword>
<dbReference type="RefSeq" id="XP_029216512.1">
    <property type="nucleotide sequence ID" value="XM_029360536.1"/>
</dbReference>
<evidence type="ECO:0000313" key="2">
    <source>
        <dbReference type="EMBL" id="PFH32503.1"/>
    </source>
</evidence>
<organism evidence="2 3">
    <name type="scientific">Besnoitia besnoiti</name>
    <name type="common">Apicomplexan protozoan</name>
    <dbReference type="NCBI Taxonomy" id="94643"/>
    <lineage>
        <taxon>Eukaryota</taxon>
        <taxon>Sar</taxon>
        <taxon>Alveolata</taxon>
        <taxon>Apicomplexa</taxon>
        <taxon>Conoidasida</taxon>
        <taxon>Coccidia</taxon>
        <taxon>Eucoccidiorida</taxon>
        <taxon>Eimeriorina</taxon>
        <taxon>Sarcocystidae</taxon>
        <taxon>Besnoitia</taxon>
    </lineage>
</organism>
<dbReference type="GeneID" id="40306882"/>
<name>A0A2A9MA01_BESBE</name>
<evidence type="ECO:0000256" key="1">
    <source>
        <dbReference type="SAM" id="MobiDB-lite"/>
    </source>
</evidence>
<dbReference type="AlphaFoldDB" id="A0A2A9MA01"/>
<accession>A0A2A9MA01</accession>
<feature type="compositionally biased region" description="Low complexity" evidence="1">
    <location>
        <begin position="150"/>
        <end position="161"/>
    </location>
</feature>
<feature type="compositionally biased region" description="Polar residues" evidence="1">
    <location>
        <begin position="245"/>
        <end position="256"/>
    </location>
</feature>
<comment type="caution">
    <text evidence="2">The sequence shown here is derived from an EMBL/GenBank/DDBJ whole genome shotgun (WGS) entry which is preliminary data.</text>
</comment>
<feature type="region of interest" description="Disordered" evidence="1">
    <location>
        <begin position="243"/>
        <end position="358"/>
    </location>
</feature>
<proteinExistence type="predicted"/>
<protein>
    <submittedName>
        <fullName evidence="2">Uncharacterized protein</fullName>
    </submittedName>
</protein>
<feature type="region of interest" description="Disordered" evidence="1">
    <location>
        <begin position="633"/>
        <end position="672"/>
    </location>
</feature>
<dbReference type="EMBL" id="NWUJ01000011">
    <property type="protein sequence ID" value="PFH32503.1"/>
    <property type="molecule type" value="Genomic_DNA"/>
</dbReference>
<feature type="region of interest" description="Disordered" evidence="1">
    <location>
        <begin position="114"/>
        <end position="175"/>
    </location>
</feature>
<dbReference type="KEGG" id="bbes:BESB_018210"/>
<evidence type="ECO:0000313" key="3">
    <source>
        <dbReference type="Proteomes" id="UP000224006"/>
    </source>
</evidence>
<feature type="region of interest" description="Disordered" evidence="1">
    <location>
        <begin position="1"/>
        <end position="34"/>
    </location>
</feature>
<reference evidence="2 3" key="1">
    <citation type="submission" date="2017-09" db="EMBL/GenBank/DDBJ databases">
        <title>Genome sequencing of Besnoitia besnoiti strain Bb-Ger1.</title>
        <authorList>
            <person name="Schares G."/>
            <person name="Venepally P."/>
            <person name="Lorenzi H.A."/>
        </authorList>
    </citation>
    <scope>NUCLEOTIDE SEQUENCE [LARGE SCALE GENOMIC DNA]</scope>
    <source>
        <strain evidence="2 3">Bb-Ger1</strain>
    </source>
</reference>
<sequence>MPGDSSSSPRASESSCMGSTSSASADRHARSDSPVSLAEVYDALRRVGEHLHRQGGGSRKRSAGLGLWLSPGILPSSLRSPAGAVVLIYFKGRRWSSTGIHAALSLCPHHPPLRQGPLNATRKATPPLPSGNDGAPDASRAVDEPAELCSTSSSLRSSPASPSSPPPWAPHPDQAAAASPACACAERRSLPLLVLTTEEAFFLLSGDSNRAEASTLVLFDAETARQLTVFDLLFLLLERRTEPPTTSQSDCLQQRQALAEAAGDERPLPSALDSEQVKASGCRDSKRRRGASASETPGHTPCAAREGGSPPRGRIPKCKQACDPQQGPAEEEATQEGGAPGRRRSAPPFEDGASSRVSQFAESRPFTWQDLQVYLQLKSLGLPIRNREGASLARAIRRCPIHVSPRFLALSVADVGSPAGLCQAPSADAVGSVPFLEIVRAGSAKAEARRVESAGGSAKVASCAETRALAPWFLSFERKHQRRQPGADEAPGGGLENVPRVCQRARPSAPADADCLWADSLLGAAADSADSESPCEACTESDWSLSEGEESTGADLGERPAALMGPRTKRAASGEGLSAREPAGNSHGPLARCATVLPVFAVSPEAAAGPFLLSEFGRDVSCDAALDALPHAEASEGHADGDNAASSQFGGDSSSQIGAHTTAPGAGEPRDMRSVTSSAVVVAPVSGEGNVAFLAVRKFAVL</sequence>
<dbReference type="OrthoDB" id="331423at2759"/>
<feature type="region of interest" description="Disordered" evidence="1">
    <location>
        <begin position="531"/>
        <end position="588"/>
    </location>
</feature>
<dbReference type="Proteomes" id="UP000224006">
    <property type="component" value="Chromosome X"/>
</dbReference>
<gene>
    <name evidence="2" type="ORF">BESB_018210</name>
</gene>
<dbReference type="VEuPathDB" id="ToxoDB:BESB_018210"/>